<dbReference type="Pfam" id="PF01256">
    <property type="entry name" value="Carb_kinase"/>
    <property type="match status" value="1"/>
</dbReference>
<evidence type="ECO:0000256" key="1">
    <source>
        <dbReference type="ARBA" id="ARBA00000013"/>
    </source>
</evidence>
<comment type="subunit">
    <text evidence="17">Homotetramer.</text>
</comment>
<comment type="caution">
    <text evidence="17">Lacks conserved residue(s) required for the propagation of feature annotation.</text>
</comment>
<feature type="binding site" evidence="17">
    <location>
        <position position="272"/>
    </location>
    <ligand>
        <name>(6S)-NADPHX</name>
        <dbReference type="ChEBI" id="CHEBI:64076"/>
    </ligand>
</feature>
<evidence type="ECO:0000256" key="16">
    <source>
        <dbReference type="ARBA" id="ARBA00049209"/>
    </source>
</evidence>
<reference evidence="22 23" key="1">
    <citation type="journal article" date="2013" name="PLoS ONE">
        <title>Assembly-driven community genomics of a hypersaline microbial ecosystem.</title>
        <authorList>
            <person name="Podell S."/>
            <person name="Ugalde J.A."/>
            <person name="Narasingarao P."/>
            <person name="Banfield J.F."/>
            <person name="Heidelberg K.B."/>
            <person name="Allen E.E."/>
        </authorList>
    </citation>
    <scope>NUCLEOTIDE SEQUENCE [LARGE SCALE GENOMIC DNA]</scope>
    <source>
        <strain evidence="23">J07HQW2</strain>
    </source>
</reference>
<keyword evidence="7 17" id="KW-0067">ATP-binding</keyword>
<dbReference type="AlphaFoldDB" id="U1NCT6"/>
<dbReference type="EC" id="5.1.99.6" evidence="19"/>
<feature type="binding site" evidence="18">
    <location>
        <position position="152"/>
    </location>
    <ligand>
        <name>K(+)</name>
        <dbReference type="ChEBI" id="CHEBI:29103"/>
    </ligand>
</feature>
<feature type="binding site" evidence="18">
    <location>
        <begin position="156"/>
        <end position="162"/>
    </location>
    <ligand>
        <name>(6S)-NADPHX</name>
        <dbReference type="ChEBI" id="CHEBI:64076"/>
    </ligand>
</feature>
<keyword evidence="22" id="KW-0418">Kinase</keyword>
<dbReference type="InterPro" id="IPR029056">
    <property type="entry name" value="Ribokinase-like"/>
</dbReference>
<evidence type="ECO:0000256" key="19">
    <source>
        <dbReference type="PIRNR" id="PIRNR017184"/>
    </source>
</evidence>
<dbReference type="EMBL" id="KE356561">
    <property type="protein sequence ID" value="ERG94498.1"/>
    <property type="molecule type" value="Genomic_DNA"/>
</dbReference>
<comment type="similarity">
    <text evidence="3 19">In the N-terminal section; belongs to the NnrE/AIBP family.</text>
</comment>
<dbReference type="GO" id="GO:0005524">
    <property type="term" value="F:ATP binding"/>
    <property type="evidence" value="ECO:0007669"/>
    <property type="project" value="UniProtKB-UniRule"/>
</dbReference>
<dbReference type="GO" id="GO:0052855">
    <property type="term" value="F:ADP-dependent NAD(P)H-hydrate dehydratase activity"/>
    <property type="evidence" value="ECO:0007669"/>
    <property type="project" value="UniProtKB-UniRule"/>
</dbReference>
<evidence type="ECO:0000256" key="9">
    <source>
        <dbReference type="ARBA" id="ARBA00022958"/>
    </source>
</evidence>
<comment type="catalytic activity">
    <reaction evidence="1 18 19">
        <text>(6R)-NADHX = (6S)-NADHX</text>
        <dbReference type="Rhea" id="RHEA:32215"/>
        <dbReference type="ChEBI" id="CHEBI:64074"/>
        <dbReference type="ChEBI" id="CHEBI:64075"/>
        <dbReference type="EC" id="5.1.99.6"/>
    </reaction>
</comment>
<evidence type="ECO:0000256" key="18">
    <source>
        <dbReference type="HAMAP-Rule" id="MF_01966"/>
    </source>
</evidence>
<dbReference type="PROSITE" id="PS01050">
    <property type="entry name" value="YJEF_C_2"/>
    <property type="match status" value="1"/>
</dbReference>
<dbReference type="PIRSF" id="PIRSF017184">
    <property type="entry name" value="Nnr"/>
    <property type="match status" value="1"/>
</dbReference>
<comment type="similarity">
    <text evidence="4 19">In the C-terminal section; belongs to the NnrD/CARKD family.</text>
</comment>
<comment type="cofactor">
    <cofactor evidence="17">
        <name>Mg(2+)</name>
        <dbReference type="ChEBI" id="CHEBI:18420"/>
    </cofactor>
</comment>
<name>U1NCT6_9EURY</name>
<proteinExistence type="inferred from homology"/>
<evidence type="ECO:0000313" key="23">
    <source>
        <dbReference type="Proteomes" id="UP000030710"/>
    </source>
</evidence>
<sequence length="521" mass="53797">MRIRELCSTLGFSRLTCENEMMITSARMAAVDRNAEALGISPQQLMESGGNAVAQTVRSLVDIDSESQATPVVAIVAGRGNNGGDGFVAARFLDEYTVSVSLLGRPETIRTATAKQNWEAVTTSGYDTTVVRDASAIEIAGPDGEQPDLIVDAMLGTGVTGALREPEATAARQVNNTDAPVLSVDVPSGVDADTGSSTDVSVDADHVVTFHDQKPGLETIDADVTVADIGIPRAAEQIAGPGDLQLLSRPTQSHKGDFGEVLVVGGGPYTGAPALTAQAALRAGADLVRVACPVAIADEIQNCEESLIIKSYPGERLTPTALDHVQSLAANHDVTVLGPGLGDNEKTLSVVASFLRAHTGKVVVDADALSVVPSVDPTGEIICTPHQGELAAMGGETADDWERRVEKIAAFISELDETHTLLVKGAIDIISNGETTRINQTGNPGMTVGGTGDVLAGAVGALACVLDPIQAATVGAYANGRAGDIVVEKRGNGLLATDLLDILPTALQDPKDMTTKASSND</sequence>
<feature type="domain" description="YjeF N-terminal" evidence="21">
    <location>
        <begin position="28"/>
        <end position="237"/>
    </location>
</feature>
<dbReference type="HAMAP" id="MF_01966">
    <property type="entry name" value="NADHX_epimerase"/>
    <property type="match status" value="1"/>
</dbReference>
<dbReference type="Gene3D" id="3.40.1190.20">
    <property type="match status" value="1"/>
</dbReference>
<feature type="binding site" evidence="17">
    <location>
        <position position="453"/>
    </location>
    <ligand>
        <name>(6S)-NADPHX</name>
        <dbReference type="ChEBI" id="CHEBI:64076"/>
    </ligand>
</feature>
<dbReference type="PANTHER" id="PTHR12592">
    <property type="entry name" value="ATP-DEPENDENT (S)-NAD(P)H-HYDRATE DEHYDRATASE FAMILY MEMBER"/>
    <property type="match status" value="1"/>
</dbReference>
<dbReference type="EC" id="4.2.1.136" evidence="19"/>
<evidence type="ECO:0000256" key="3">
    <source>
        <dbReference type="ARBA" id="ARBA00006001"/>
    </source>
</evidence>
<evidence type="ECO:0000259" key="21">
    <source>
        <dbReference type="PROSITE" id="PS51385"/>
    </source>
</evidence>
<evidence type="ECO:0000256" key="6">
    <source>
        <dbReference type="ARBA" id="ARBA00022741"/>
    </source>
</evidence>
<comment type="function">
    <text evidence="17">Catalyzes the dehydration of the S-form of NAD(P)HX at the expense of ADP, which is converted to AMP. Together with NAD(P)HX epimerase, which catalyzes the epimerization of the S- and R-forms, the enzyme allows the repair of both epimers of NAD(P)HX, a damaged form of NAD(P)H that is a result of enzymatic or heat-dependent hydration.</text>
</comment>
<dbReference type="InterPro" id="IPR030677">
    <property type="entry name" value="Nnr"/>
</dbReference>
<dbReference type="InterPro" id="IPR017953">
    <property type="entry name" value="Carbohydrate_kinase_pred_CS"/>
</dbReference>
<comment type="catalytic activity">
    <reaction evidence="16 17 19">
        <text>(6S)-NADPHX + ADP = AMP + phosphate + NADPH + H(+)</text>
        <dbReference type="Rhea" id="RHEA:32235"/>
        <dbReference type="ChEBI" id="CHEBI:15378"/>
        <dbReference type="ChEBI" id="CHEBI:43474"/>
        <dbReference type="ChEBI" id="CHEBI:57783"/>
        <dbReference type="ChEBI" id="CHEBI:64076"/>
        <dbReference type="ChEBI" id="CHEBI:456215"/>
        <dbReference type="ChEBI" id="CHEBI:456216"/>
        <dbReference type="EC" id="4.2.1.136"/>
    </reaction>
</comment>
<evidence type="ECO:0000256" key="15">
    <source>
        <dbReference type="ARBA" id="ARBA00048238"/>
    </source>
</evidence>
<evidence type="ECO:0000256" key="8">
    <source>
        <dbReference type="ARBA" id="ARBA00022857"/>
    </source>
</evidence>
<feature type="binding site" evidence="18">
    <location>
        <position position="185"/>
    </location>
    <ligand>
        <name>(6S)-NADPHX</name>
        <dbReference type="ChEBI" id="CHEBI:64076"/>
    </ligand>
</feature>
<evidence type="ECO:0000259" key="20">
    <source>
        <dbReference type="PROSITE" id="PS51383"/>
    </source>
</evidence>
<evidence type="ECO:0000256" key="11">
    <source>
        <dbReference type="ARBA" id="ARBA00023235"/>
    </source>
</evidence>
<evidence type="ECO:0000256" key="5">
    <source>
        <dbReference type="ARBA" id="ARBA00022723"/>
    </source>
</evidence>
<keyword evidence="8 17" id="KW-0521">NADP</keyword>
<keyword evidence="22" id="KW-0808">Transferase</keyword>
<keyword evidence="10 17" id="KW-0520">NAD</keyword>
<keyword evidence="11 18" id="KW-0413">Isomerase</keyword>
<feature type="binding site" evidence="17">
    <location>
        <position position="452"/>
    </location>
    <ligand>
        <name>AMP</name>
        <dbReference type="ChEBI" id="CHEBI:456215"/>
    </ligand>
</feature>
<feature type="binding site" evidence="18">
    <location>
        <begin position="81"/>
        <end position="85"/>
    </location>
    <ligand>
        <name>(6S)-NADPHX</name>
        <dbReference type="ChEBI" id="CHEBI:64076"/>
    </ligand>
</feature>
<dbReference type="GO" id="GO:0046872">
    <property type="term" value="F:metal ion binding"/>
    <property type="evidence" value="ECO:0007669"/>
    <property type="project" value="UniProtKB-UniRule"/>
</dbReference>
<comment type="similarity">
    <text evidence="18">Belongs to the NnrE/AIBP family.</text>
</comment>
<evidence type="ECO:0000256" key="14">
    <source>
        <dbReference type="ARBA" id="ARBA00025153"/>
    </source>
</evidence>
<dbReference type="STRING" id="1238425.J07HQW2_00932"/>
<organism evidence="22 23">
    <name type="scientific">Haloquadratum walsbyi J07HQW2</name>
    <dbReference type="NCBI Taxonomy" id="1238425"/>
    <lineage>
        <taxon>Archaea</taxon>
        <taxon>Methanobacteriati</taxon>
        <taxon>Methanobacteriota</taxon>
        <taxon>Stenosarchaea group</taxon>
        <taxon>Halobacteria</taxon>
        <taxon>Halobacteriales</taxon>
        <taxon>Haloferacaceae</taxon>
        <taxon>Haloquadratum</taxon>
    </lineage>
</organism>
<dbReference type="Proteomes" id="UP000030710">
    <property type="component" value="Unassembled WGS sequence"/>
</dbReference>
<keyword evidence="13" id="KW-0511">Multifunctional enzyme</keyword>
<accession>U1NCT6</accession>
<comment type="catalytic activity">
    <reaction evidence="2 18 19">
        <text>(6R)-NADPHX = (6S)-NADPHX</text>
        <dbReference type="Rhea" id="RHEA:32227"/>
        <dbReference type="ChEBI" id="CHEBI:64076"/>
        <dbReference type="ChEBI" id="CHEBI:64077"/>
        <dbReference type="EC" id="5.1.99.6"/>
    </reaction>
</comment>
<dbReference type="GO" id="GO:0016301">
    <property type="term" value="F:kinase activity"/>
    <property type="evidence" value="ECO:0007669"/>
    <property type="project" value="UniProtKB-KW"/>
</dbReference>
<dbReference type="InterPro" id="IPR036652">
    <property type="entry name" value="YjeF_N_dom_sf"/>
</dbReference>
<comment type="catalytic activity">
    <reaction evidence="15 17 19">
        <text>(6S)-NADHX + ADP = AMP + phosphate + NADH + H(+)</text>
        <dbReference type="Rhea" id="RHEA:32223"/>
        <dbReference type="ChEBI" id="CHEBI:15378"/>
        <dbReference type="ChEBI" id="CHEBI:43474"/>
        <dbReference type="ChEBI" id="CHEBI:57945"/>
        <dbReference type="ChEBI" id="CHEBI:64074"/>
        <dbReference type="ChEBI" id="CHEBI:456215"/>
        <dbReference type="ChEBI" id="CHEBI:456216"/>
        <dbReference type="EC" id="4.2.1.136"/>
    </reaction>
</comment>
<evidence type="ECO:0000256" key="12">
    <source>
        <dbReference type="ARBA" id="ARBA00023239"/>
    </source>
</evidence>
<dbReference type="InterPro" id="IPR000631">
    <property type="entry name" value="CARKD"/>
</dbReference>
<dbReference type="HOGENOM" id="CLU_024853_4_1_2"/>
<evidence type="ECO:0000256" key="17">
    <source>
        <dbReference type="HAMAP-Rule" id="MF_01965"/>
    </source>
</evidence>
<feature type="binding site" evidence="18">
    <location>
        <position position="82"/>
    </location>
    <ligand>
        <name>K(+)</name>
        <dbReference type="ChEBI" id="CHEBI:29103"/>
    </ligand>
</feature>
<comment type="function">
    <text evidence="18">Catalyzes the epimerization of the S- and R-forms of NAD(P)HX, a damaged form of NAD(P)H that is a result of enzymatic or heat-dependent hydration. This is a prerequisite for the S-specific NAD(P)H-hydrate dehydratase to allow the repair of both epimers of NAD(P)HX.</text>
</comment>
<dbReference type="PANTHER" id="PTHR12592:SF0">
    <property type="entry name" value="ATP-DEPENDENT (S)-NAD(P)H-HYDRATE DEHYDRATASE"/>
    <property type="match status" value="1"/>
</dbReference>
<dbReference type="GO" id="GO:0110051">
    <property type="term" value="P:metabolite repair"/>
    <property type="evidence" value="ECO:0007669"/>
    <property type="project" value="TreeGrafter"/>
</dbReference>
<evidence type="ECO:0000256" key="13">
    <source>
        <dbReference type="ARBA" id="ARBA00023268"/>
    </source>
</evidence>
<comment type="function">
    <text evidence="14 19">Bifunctional enzyme that catalyzes the epimerization of the S- and R-forms of NAD(P)HX and the dehydration of the S-form of NAD(P)HX at the expense of ADP, which is converted to AMP. This allows the repair of both epimers of NAD(P)HX, a damaged form of NAD(P)H that is a result of enzymatic or heat-dependent hydration.</text>
</comment>
<protein>
    <recommendedName>
        <fullName evidence="19">Bifunctional NAD(P)H-hydrate repair enzyme</fullName>
    </recommendedName>
    <alternativeName>
        <fullName evidence="19">Nicotinamide nucleotide repair protein</fullName>
    </alternativeName>
    <domain>
        <recommendedName>
            <fullName evidence="19">ADP-dependent (S)-NAD(P)H-hydrate dehydratase</fullName>
            <ecNumber evidence="19">4.2.1.136</ecNumber>
        </recommendedName>
        <alternativeName>
            <fullName evidence="19">ADP-dependent NAD(P)HX dehydratase</fullName>
        </alternativeName>
    </domain>
    <domain>
        <recommendedName>
            <fullName evidence="19">NAD(P)H-hydrate epimerase</fullName>
            <ecNumber evidence="19">5.1.99.6</ecNumber>
        </recommendedName>
    </domain>
</protein>
<dbReference type="PROSITE" id="PS51383">
    <property type="entry name" value="YJEF_C_3"/>
    <property type="match status" value="1"/>
</dbReference>
<dbReference type="Gene3D" id="3.40.50.10260">
    <property type="entry name" value="YjeF N-terminal domain"/>
    <property type="match status" value="1"/>
</dbReference>
<dbReference type="SUPFAM" id="SSF64153">
    <property type="entry name" value="YjeF N-terminal domain-like"/>
    <property type="match status" value="1"/>
</dbReference>
<keyword evidence="6 17" id="KW-0547">Nucleotide-binding</keyword>
<keyword evidence="12 17" id="KW-0456">Lyase</keyword>
<dbReference type="CDD" id="cd01171">
    <property type="entry name" value="YXKO-related"/>
    <property type="match status" value="1"/>
</dbReference>
<feature type="binding site" evidence="18">
    <location>
        <position position="188"/>
    </location>
    <ligand>
        <name>K(+)</name>
        <dbReference type="ChEBI" id="CHEBI:29103"/>
    </ligand>
</feature>
<dbReference type="Pfam" id="PF03853">
    <property type="entry name" value="YjeF_N"/>
    <property type="match status" value="1"/>
</dbReference>
<evidence type="ECO:0000313" key="22">
    <source>
        <dbReference type="EMBL" id="ERG94498.1"/>
    </source>
</evidence>
<comment type="cofactor">
    <cofactor evidence="18 19">
        <name>K(+)</name>
        <dbReference type="ChEBI" id="CHEBI:29103"/>
    </cofactor>
    <text evidence="18 19">Binds 1 potassium ion per subunit.</text>
</comment>
<dbReference type="InterPro" id="IPR004443">
    <property type="entry name" value="YjeF_N_dom"/>
</dbReference>
<dbReference type="HAMAP" id="MF_01965">
    <property type="entry name" value="NADHX_dehydratase"/>
    <property type="match status" value="1"/>
</dbReference>
<dbReference type="eggNOG" id="arCOG00018">
    <property type="taxonomic scope" value="Archaea"/>
</dbReference>
<evidence type="ECO:0000256" key="7">
    <source>
        <dbReference type="ARBA" id="ARBA00022840"/>
    </source>
</evidence>
<feature type="domain" description="YjeF C-terminal" evidence="20">
    <location>
        <begin position="238"/>
        <end position="510"/>
    </location>
</feature>
<keyword evidence="9 18" id="KW-0630">Potassium</keyword>
<evidence type="ECO:0000256" key="2">
    <source>
        <dbReference type="ARBA" id="ARBA00000909"/>
    </source>
</evidence>
<dbReference type="NCBIfam" id="TIGR00197">
    <property type="entry name" value="yjeF_nterm"/>
    <property type="match status" value="1"/>
</dbReference>
<evidence type="ECO:0000256" key="10">
    <source>
        <dbReference type="ARBA" id="ARBA00023027"/>
    </source>
</evidence>
<dbReference type="PROSITE" id="PS51385">
    <property type="entry name" value="YJEF_N"/>
    <property type="match status" value="1"/>
</dbReference>
<comment type="similarity">
    <text evidence="17">Belongs to the NnrD/CARKD family.</text>
</comment>
<dbReference type="GO" id="GO:0052856">
    <property type="term" value="F:NAD(P)HX epimerase activity"/>
    <property type="evidence" value="ECO:0007669"/>
    <property type="project" value="UniProtKB-UniRule"/>
</dbReference>
<keyword evidence="5 18" id="KW-0479">Metal-binding</keyword>
<dbReference type="SUPFAM" id="SSF53613">
    <property type="entry name" value="Ribokinase-like"/>
    <property type="match status" value="1"/>
</dbReference>
<feature type="binding site" evidence="17">
    <location>
        <position position="340"/>
    </location>
    <ligand>
        <name>(6S)-NADPHX</name>
        <dbReference type="ChEBI" id="CHEBI:64076"/>
    </ligand>
</feature>
<gene>
    <name evidence="18" type="primary">nnrE</name>
    <name evidence="17" type="synonym">nnrD</name>
    <name evidence="22" type="ORF">J07HQW2_00932</name>
</gene>
<dbReference type="GO" id="GO:0046496">
    <property type="term" value="P:nicotinamide nucleotide metabolic process"/>
    <property type="evidence" value="ECO:0007669"/>
    <property type="project" value="UniProtKB-UniRule"/>
</dbReference>
<evidence type="ECO:0000256" key="4">
    <source>
        <dbReference type="ARBA" id="ARBA00009524"/>
    </source>
</evidence>
<feature type="binding site" evidence="17">
    <location>
        <position position="386"/>
    </location>
    <ligand>
        <name>(6S)-NADPHX</name>
        <dbReference type="ChEBI" id="CHEBI:64076"/>
    </ligand>
</feature>
<dbReference type="NCBIfam" id="TIGR00196">
    <property type="entry name" value="yjeF_cterm"/>
    <property type="match status" value="1"/>
</dbReference>